<evidence type="ECO:0000313" key="8">
    <source>
        <dbReference type="Proteomes" id="UP000616769"/>
    </source>
</evidence>
<evidence type="ECO:0000256" key="4">
    <source>
        <dbReference type="RuleBase" id="RU004262"/>
    </source>
</evidence>
<evidence type="ECO:0000256" key="1">
    <source>
        <dbReference type="ARBA" id="ARBA00004613"/>
    </source>
</evidence>
<dbReference type="Pfam" id="PF01477">
    <property type="entry name" value="PLAT"/>
    <property type="match status" value="1"/>
</dbReference>
<name>A0A131ZWD0_SARSC</name>
<dbReference type="InterPro" id="IPR000734">
    <property type="entry name" value="TAG_lipase"/>
</dbReference>
<comment type="caution">
    <text evidence="7">The sequence shown here is derived from an EMBL/GenBank/DDBJ whole genome shotgun (WGS) entry which is preliminary data.</text>
</comment>
<evidence type="ECO:0000259" key="6">
    <source>
        <dbReference type="Pfam" id="PF01477"/>
    </source>
</evidence>
<dbReference type="EMBL" id="JXLN01004210">
    <property type="protein sequence ID" value="KPM03142.1"/>
    <property type="molecule type" value="Genomic_DNA"/>
</dbReference>
<dbReference type="Gene3D" id="2.60.60.20">
    <property type="entry name" value="PLAT/LH2 domain"/>
    <property type="match status" value="1"/>
</dbReference>
<proteinExistence type="inferred from homology"/>
<dbReference type="InterPro" id="IPR029058">
    <property type="entry name" value="AB_hydrolase_fold"/>
</dbReference>
<dbReference type="PANTHER" id="PTHR11610:SF173">
    <property type="entry name" value="LIPASE DOMAIN-CONTAINING PROTEIN-RELATED"/>
    <property type="match status" value="1"/>
</dbReference>
<keyword evidence="3" id="KW-0964">Secreted</keyword>
<dbReference type="InterPro" id="IPR001024">
    <property type="entry name" value="PLAT/LH2_dom"/>
</dbReference>
<evidence type="ECO:0000256" key="3">
    <source>
        <dbReference type="ARBA" id="ARBA00022525"/>
    </source>
</evidence>
<protein>
    <submittedName>
        <fullName evidence="7">Lipase-like protein 1</fullName>
    </submittedName>
</protein>
<feature type="non-terminal residue" evidence="7">
    <location>
        <position position="1"/>
    </location>
</feature>
<evidence type="ECO:0000313" key="7">
    <source>
        <dbReference type="EMBL" id="KPM03142.1"/>
    </source>
</evidence>
<dbReference type="GO" id="GO:0016042">
    <property type="term" value="P:lipid catabolic process"/>
    <property type="evidence" value="ECO:0007669"/>
    <property type="project" value="TreeGrafter"/>
</dbReference>
<feature type="domain" description="Lipase" evidence="5">
    <location>
        <begin position="789"/>
        <end position="1097"/>
    </location>
</feature>
<evidence type="ECO:0000259" key="5">
    <source>
        <dbReference type="Pfam" id="PF00151"/>
    </source>
</evidence>
<dbReference type="AlphaFoldDB" id="A0A131ZWD0"/>
<feature type="domain" description="PLAT" evidence="6">
    <location>
        <begin position="353"/>
        <end position="451"/>
    </location>
</feature>
<dbReference type="SUPFAM" id="SSF49723">
    <property type="entry name" value="Lipase/lipooxygenase domain (PLAT/LH2 domain)"/>
    <property type="match status" value="1"/>
</dbReference>
<dbReference type="PRINTS" id="PR00821">
    <property type="entry name" value="TAGLIPASE"/>
</dbReference>
<comment type="similarity">
    <text evidence="2 4">Belongs to the AB hydrolase superfamily. Lipase family.</text>
</comment>
<accession>A0A131ZWD0</accession>
<dbReference type="Proteomes" id="UP000616769">
    <property type="component" value="Unassembled WGS sequence"/>
</dbReference>
<dbReference type="VEuPathDB" id="VectorBase:SSCA007674"/>
<sequence>SVCYGEYGCFNKTELSNEIKIANLASKLPESPEEQDVHFYFFSCRNRLNPIRKRFNVEEKDLRDIGFDPNNQTIVMVHGYTDFYNEFNWMGDLKDSILNTQNCKSNLIIVDWSFGAKAPYSQAVANTRVVGSIIAVLIQKLNNVYKTSNNDFIILGHSLGGQIVGFAGKRINNPKVRLIIGLDPAGPAFNNVTESNHLTPNDGQLVVTVHTNGAANIVDGLGIDKPLGHYSFFPNGGSVQPGCEPAKGVASVLAKGLGEGVADAFACSHRKAQEFAIYDDEKYAHYESLGYNCKDYDHFQRGHCTKCSSALQCNRWGRWFDYWPNQSRPKNWTKPIVLYINTVGKYPFSLFHYGIKVITSSDDFASFKGQLSMNLTGTIRKTFHVTINLEDQFEPNSYYTHLFTLRKSLGKIVEIKAKLLDKNLKELSTKDVWIVVERIEVTFMNGHQQSLAHKTPEKNEATNPLDLDQSRLTSRKFFKDHNEEIVCYSPYGCFTKNEVDNKFTIGKILARFPEDPRKLGVQYYFFSCKDYFNPTVLPWTLNESDLIRNLNYNPKFQTIILVHGYTERFNQLDWTGDLKDTVLNRDSCRWNVIGVEYGRAVQSPYAQAIANAKLVGAMIAYLIRQLNLAFNTTNNDFVLVGHSLGCHTAGFAGKKLTDPKLRMILASEPAGPAFNRVSNSERLSPTDADLVLTVQTNQGSSFLQGSGVKDPLGHYSFLVNDASAQPGCQVINRMGNLFTDGLINGLYAIGGCSHARSIELIIAYAYEDSRNDFQVMAYRCPRYQDYDEEVCYEGYGCFNQSEINEDHPLASDLVASLPESPNSYVLQLFFFTCENPLNPTIFNQNVTVDELKRSANFNPNRRTVLIVHGRNEHYDEFLWTGDMKDLLVTRDGCEYNVISIDYYRMTDHSYSSGVANTQVVGAVLAKLIEKLSQAFKVDALDFICAGHSLGSHVCGFTGQRLKSSQLGMILGMDPAGPAFSNVHPRSRLSIDDAKLVVTIHTNAADNVIEGYGSFEPMGHYNFFVNGGSTQPGCDKITAKFVCSHQKSTQYAIYNETLFDNYESMGYRCPNYDDFEKGKCNRCEEPEDCARFGYWFTYWPHQEVGPDFTEPLIYYVDAKEKLPYSLYHYSVILSIDAESPTFNGRLALNLSGSIRSFYIEKHDLEAKFEANQTYSFLMKEKKSLGRIEKISATISSSAGLSFFDPHSSVDVKQIEVRYMNGFDQSTRDDLSSILTPEQSSTIRSNQTTSFVYK</sequence>
<dbReference type="InterPro" id="IPR036392">
    <property type="entry name" value="PLAT/LH2_dom_sf"/>
</dbReference>
<feature type="domain" description="Lipase" evidence="5">
    <location>
        <begin position="1"/>
        <end position="329"/>
    </location>
</feature>
<dbReference type="GO" id="GO:0005615">
    <property type="term" value="C:extracellular space"/>
    <property type="evidence" value="ECO:0007669"/>
    <property type="project" value="TreeGrafter"/>
</dbReference>
<dbReference type="InterPro" id="IPR013818">
    <property type="entry name" value="Lipase"/>
</dbReference>
<dbReference type="PANTHER" id="PTHR11610">
    <property type="entry name" value="LIPASE"/>
    <property type="match status" value="1"/>
</dbReference>
<dbReference type="GO" id="GO:0016298">
    <property type="term" value="F:lipase activity"/>
    <property type="evidence" value="ECO:0007669"/>
    <property type="project" value="InterPro"/>
</dbReference>
<gene>
    <name evidence="7" type="ORF">QR98_0015720</name>
</gene>
<dbReference type="OrthoDB" id="6498498at2759"/>
<organism evidence="7 8">
    <name type="scientific">Sarcoptes scabiei</name>
    <name type="common">Itch mite</name>
    <name type="synonym">Acarus scabiei</name>
    <dbReference type="NCBI Taxonomy" id="52283"/>
    <lineage>
        <taxon>Eukaryota</taxon>
        <taxon>Metazoa</taxon>
        <taxon>Ecdysozoa</taxon>
        <taxon>Arthropoda</taxon>
        <taxon>Chelicerata</taxon>
        <taxon>Arachnida</taxon>
        <taxon>Acari</taxon>
        <taxon>Acariformes</taxon>
        <taxon>Sarcoptiformes</taxon>
        <taxon>Astigmata</taxon>
        <taxon>Psoroptidia</taxon>
        <taxon>Sarcoptoidea</taxon>
        <taxon>Sarcoptidae</taxon>
        <taxon>Sarcoptinae</taxon>
        <taxon>Sarcoptes</taxon>
    </lineage>
</organism>
<dbReference type="SUPFAM" id="SSF53474">
    <property type="entry name" value="alpha/beta-Hydrolases"/>
    <property type="match status" value="3"/>
</dbReference>
<comment type="subcellular location">
    <subcellularLocation>
        <location evidence="1">Secreted</location>
    </subcellularLocation>
</comment>
<dbReference type="Gene3D" id="3.40.50.1820">
    <property type="entry name" value="alpha/beta hydrolase"/>
    <property type="match status" value="3"/>
</dbReference>
<reference evidence="7 8" key="1">
    <citation type="journal article" date="2015" name="Parasit. Vectors">
        <title>Draft genome of the scabies mite.</title>
        <authorList>
            <person name="Rider S.D.Jr."/>
            <person name="Morgan M.S."/>
            <person name="Arlian L.G."/>
        </authorList>
    </citation>
    <scope>NUCLEOTIDE SEQUENCE [LARGE SCALE GENOMIC DNA]</scope>
    <source>
        <strain evidence="7">Arlian Lab</strain>
    </source>
</reference>
<dbReference type="Pfam" id="PF00151">
    <property type="entry name" value="Lipase"/>
    <property type="match status" value="2"/>
</dbReference>
<evidence type="ECO:0000256" key="2">
    <source>
        <dbReference type="ARBA" id="ARBA00010701"/>
    </source>
</evidence>